<evidence type="ECO:0000313" key="9">
    <source>
        <dbReference type="EMBL" id="JAV93413.1"/>
    </source>
</evidence>
<evidence type="ECO:0000256" key="1">
    <source>
        <dbReference type="ARBA" id="ARBA00004604"/>
    </source>
</evidence>
<dbReference type="GO" id="GO:0032040">
    <property type="term" value="C:small-subunit processome"/>
    <property type="evidence" value="ECO:0007669"/>
    <property type="project" value="InterPro"/>
</dbReference>
<evidence type="ECO:0000256" key="6">
    <source>
        <dbReference type="ARBA" id="ARBA00023163"/>
    </source>
</evidence>
<dbReference type="Pfam" id="PF23869">
    <property type="entry name" value="Beta-prop_WDR75_1st"/>
    <property type="match status" value="1"/>
</dbReference>
<reference evidence="9" key="1">
    <citation type="journal article" date="2016" name="Sci. Rep.">
        <title>Molecular characterization of firefly nuptial gifts: a multi-omics approach sheds light on postcopulatory sexual selection.</title>
        <authorList>
            <person name="Al-Wathiqui N."/>
            <person name="Fallon T.R."/>
            <person name="South A."/>
            <person name="Weng J.K."/>
            <person name="Lewis S.M."/>
        </authorList>
    </citation>
    <scope>NUCLEOTIDE SEQUENCE</scope>
</reference>
<evidence type="ECO:0000259" key="8">
    <source>
        <dbReference type="Pfam" id="PF23769"/>
    </source>
</evidence>
<organism evidence="9">
    <name type="scientific">Photinus pyralis</name>
    <name type="common">Common eastern firefly</name>
    <name type="synonym">Lampyris pyralis</name>
    <dbReference type="NCBI Taxonomy" id="7054"/>
    <lineage>
        <taxon>Eukaryota</taxon>
        <taxon>Metazoa</taxon>
        <taxon>Ecdysozoa</taxon>
        <taxon>Arthropoda</taxon>
        <taxon>Hexapoda</taxon>
        <taxon>Insecta</taxon>
        <taxon>Pterygota</taxon>
        <taxon>Neoptera</taxon>
        <taxon>Endopterygota</taxon>
        <taxon>Coleoptera</taxon>
        <taxon>Polyphaga</taxon>
        <taxon>Elateriformia</taxon>
        <taxon>Elateroidea</taxon>
        <taxon>Lampyridae</taxon>
        <taxon>Lampyrinae</taxon>
        <taxon>Photinus</taxon>
    </lineage>
</organism>
<dbReference type="InterPro" id="IPR057644">
    <property type="entry name" value="Beta-prop_WDR75_2nd"/>
</dbReference>
<sequence>MEPKINFKGGGSFVNKPPKFSLDGCTIYVAWKNTIVSYNTKTAKRLKSFKGLRDSVADFCVHHFKNVEVVTACSVRGELISWKADVGLRLLKQRLPNDAQIESFQFVDQISDGTHCRFLVSWLSNKSIRFGLFNTENHELRNVQVKLKVGSKYDVSVSSDAHSQSPFMAATCGNQLYYTKFLNGRIYEYHIQKPKYFTCVACSPVEECIITGDSAGMIILWYGLESKQPSRAVYHWHTLPVQCLSFTHYGSTFFSGGGENVLVKWHMDNSHEKQFLPRLPSTLEHVTVSADNQFIAVATADNAIQVLDSTMHIVSVVQHLALGTRFSGGIAYDHRTKAMILNGITGHVQFYSPYDMNLLYNLDIVNQNKLSQEQNVVIENTNVTKFAVSSQGLWLATAEERPDDKYSFELRLKFWCFNSVKQQFELNTSIEFPHEASITEILFQPNDGDALKCVTIGRDKKFKVWEILEVDSIGKEEKAWNCARVGFYRNFDCEAVAFSSDGSLLSVGFGPVLTTWLPETCELKCSLVHPNNRSNITALQFGVHNECHLVVTATRTDLSVWNLLSLCMVWTVPLQVSLLIPNPTDLHMAVFTTDRKLFIFYPGSSKPLHTQSVEENVVAAVFIPSNSQKSLLSWCRTSQLFFLTDKQEIFCLGTDSDENEALDLYIDNVSTSMFSHMQPISQSSTVTKSKPIVHLTDLSCKNQQLKKMLDGPVHTMVPIRFTCEHVLKSFILERTVSS</sequence>
<dbReference type="GO" id="GO:0003723">
    <property type="term" value="F:RNA binding"/>
    <property type="evidence" value="ECO:0007669"/>
    <property type="project" value="InterPro"/>
</dbReference>
<keyword evidence="2" id="KW-0690">Ribosome biogenesis</keyword>
<dbReference type="Pfam" id="PF23769">
    <property type="entry name" value="Beta-prop_WDR75_2nd"/>
    <property type="match status" value="1"/>
</dbReference>
<name>A0A1Y1N689_PHOPY</name>
<keyword evidence="7" id="KW-0539">Nucleus</keyword>
<dbReference type="AlphaFoldDB" id="A0A1Y1N689"/>
<comment type="subcellular location">
    <subcellularLocation>
        <location evidence="1">Nucleus</location>
        <location evidence="1">Nucleolus</location>
    </subcellularLocation>
</comment>
<dbReference type="InterPro" id="IPR001680">
    <property type="entry name" value="WD40_rpt"/>
</dbReference>
<dbReference type="GO" id="GO:0045943">
    <property type="term" value="P:positive regulation of transcription by RNA polymerase I"/>
    <property type="evidence" value="ECO:0007669"/>
    <property type="project" value="InterPro"/>
</dbReference>
<keyword evidence="6" id="KW-0804">Transcription</keyword>
<dbReference type="GO" id="GO:0006364">
    <property type="term" value="P:rRNA processing"/>
    <property type="evidence" value="ECO:0007669"/>
    <property type="project" value="UniProtKB-KW"/>
</dbReference>
<feature type="domain" description="WD repeat-containing protein 75 second beta-propeller" evidence="8">
    <location>
        <begin position="333"/>
        <end position="647"/>
    </location>
</feature>
<dbReference type="SUPFAM" id="SSF50978">
    <property type="entry name" value="WD40 repeat-like"/>
    <property type="match status" value="3"/>
</dbReference>
<dbReference type="InterPro" id="IPR015943">
    <property type="entry name" value="WD40/YVTN_repeat-like_dom_sf"/>
</dbReference>
<evidence type="ECO:0000256" key="4">
    <source>
        <dbReference type="ARBA" id="ARBA00022574"/>
    </source>
</evidence>
<dbReference type="PANTHER" id="PTHR44215:SF1">
    <property type="entry name" value="WD REPEAT-CONTAINING PROTEIN 75"/>
    <property type="match status" value="1"/>
</dbReference>
<keyword evidence="4" id="KW-0853">WD repeat</keyword>
<keyword evidence="3" id="KW-0698">rRNA processing</keyword>
<dbReference type="GO" id="GO:2000234">
    <property type="term" value="P:positive regulation of rRNA processing"/>
    <property type="evidence" value="ECO:0007669"/>
    <property type="project" value="TreeGrafter"/>
</dbReference>
<evidence type="ECO:0000256" key="7">
    <source>
        <dbReference type="ARBA" id="ARBA00023242"/>
    </source>
</evidence>
<accession>A0A1Y1N689</accession>
<proteinExistence type="predicted"/>
<dbReference type="PANTHER" id="PTHR44215">
    <property type="entry name" value="WD REPEAT-CONTAINING PROTEIN 75"/>
    <property type="match status" value="1"/>
</dbReference>
<dbReference type="SMART" id="SM00320">
    <property type="entry name" value="WD40"/>
    <property type="match status" value="6"/>
</dbReference>
<protein>
    <recommendedName>
        <fullName evidence="8">WD repeat-containing protein 75 second beta-propeller domain-containing protein</fullName>
    </recommendedName>
</protein>
<dbReference type="EMBL" id="GEZM01011838">
    <property type="protein sequence ID" value="JAV93413.1"/>
    <property type="molecule type" value="Transcribed_RNA"/>
</dbReference>
<keyword evidence="5" id="KW-0677">Repeat</keyword>
<evidence type="ECO:0000256" key="2">
    <source>
        <dbReference type="ARBA" id="ARBA00022517"/>
    </source>
</evidence>
<dbReference type="InterPro" id="IPR036322">
    <property type="entry name" value="WD40_repeat_dom_sf"/>
</dbReference>
<dbReference type="InterPro" id="IPR053826">
    <property type="entry name" value="WDR75"/>
</dbReference>
<evidence type="ECO:0000256" key="5">
    <source>
        <dbReference type="ARBA" id="ARBA00022737"/>
    </source>
</evidence>
<dbReference type="Gene3D" id="2.130.10.10">
    <property type="entry name" value="YVTN repeat-like/Quinoprotein amine dehydrogenase"/>
    <property type="match status" value="2"/>
</dbReference>
<evidence type="ECO:0000256" key="3">
    <source>
        <dbReference type="ARBA" id="ARBA00022552"/>
    </source>
</evidence>